<dbReference type="InterPro" id="IPR001878">
    <property type="entry name" value="Znf_CCHC"/>
</dbReference>
<dbReference type="AlphaFoldDB" id="A0A3D8RZD6"/>
<keyword evidence="4" id="KW-1185">Reference proteome</keyword>
<comment type="caution">
    <text evidence="3">The sequence shown here is derived from an EMBL/GenBank/DDBJ whole genome shotgun (WGS) entry which is preliminary data.</text>
</comment>
<name>A0A3D8RZD6_9HELO</name>
<sequence length="230" mass="25372">MEALMRAHINHVQKPDFLHGFYTAFFKAMTKKNIQGGFIGAGLIPHDPERVLSKLDIHLRTPTPPITPQASTESWVSRTPQNPIEVDSQTGLIKSRISNHQNSSPTPMLDAVDQFSKGAKAMMHEVALLRAEVSTLRRANEALSKRRRAKRTRLQHGGTLTVGEAQSMMAQADVDAQLKQEVHQSRRNRSGAPAKARCCRTCGKTGHNARTCQEASEAIALPIPDTIVIE</sequence>
<reference evidence="3 4" key="1">
    <citation type="journal article" date="2018" name="IMA Fungus">
        <title>IMA Genome-F 9: Draft genome sequence of Annulohypoxylon stygium, Aspergillus mulundensis, Berkeleyomyces basicola (syn. Thielaviopsis basicola), Ceratocystis smalleyi, two Cercospora beticola strains, Coleophoma cylindrospora, Fusarium fracticaudum, Phialophora cf. hyalina, and Morchella septimelata.</title>
        <authorList>
            <person name="Wingfield B.D."/>
            <person name="Bills G.F."/>
            <person name="Dong Y."/>
            <person name="Huang W."/>
            <person name="Nel W.J."/>
            <person name="Swalarsk-Parry B.S."/>
            <person name="Vaghefi N."/>
            <person name="Wilken P.M."/>
            <person name="An Z."/>
            <person name="de Beer Z.W."/>
            <person name="De Vos L."/>
            <person name="Chen L."/>
            <person name="Duong T.A."/>
            <person name="Gao Y."/>
            <person name="Hammerbacher A."/>
            <person name="Kikkert J.R."/>
            <person name="Li Y."/>
            <person name="Li H."/>
            <person name="Li K."/>
            <person name="Li Q."/>
            <person name="Liu X."/>
            <person name="Ma X."/>
            <person name="Naidoo K."/>
            <person name="Pethybridge S.J."/>
            <person name="Sun J."/>
            <person name="Steenkamp E.T."/>
            <person name="van der Nest M.A."/>
            <person name="van Wyk S."/>
            <person name="Wingfield M.J."/>
            <person name="Xiong C."/>
            <person name="Yue Q."/>
            <person name="Zhang X."/>
        </authorList>
    </citation>
    <scope>NUCLEOTIDE SEQUENCE [LARGE SCALE GENOMIC DNA]</scope>
    <source>
        <strain evidence="3 4">BP6252</strain>
    </source>
</reference>
<feature type="domain" description="CCHC-type" evidence="2">
    <location>
        <begin position="199"/>
        <end position="214"/>
    </location>
</feature>
<evidence type="ECO:0000256" key="1">
    <source>
        <dbReference type="PROSITE-ProRule" id="PRU00047"/>
    </source>
</evidence>
<dbReference type="STRING" id="1849047.A0A3D8RZD6"/>
<dbReference type="InterPro" id="IPR036875">
    <property type="entry name" value="Znf_CCHC_sf"/>
</dbReference>
<keyword evidence="1" id="KW-0862">Zinc</keyword>
<dbReference type="Proteomes" id="UP000256645">
    <property type="component" value="Unassembled WGS sequence"/>
</dbReference>
<dbReference type="GO" id="GO:0003676">
    <property type="term" value="F:nucleic acid binding"/>
    <property type="evidence" value="ECO:0007669"/>
    <property type="project" value="InterPro"/>
</dbReference>
<gene>
    <name evidence="3" type="ORF">BP6252_04065</name>
</gene>
<evidence type="ECO:0000259" key="2">
    <source>
        <dbReference type="PROSITE" id="PS50158"/>
    </source>
</evidence>
<dbReference type="OrthoDB" id="5420958at2759"/>
<evidence type="ECO:0000313" key="3">
    <source>
        <dbReference type="EMBL" id="RDW79427.1"/>
    </source>
</evidence>
<protein>
    <recommendedName>
        <fullName evidence="2">CCHC-type domain-containing protein</fullName>
    </recommendedName>
</protein>
<organism evidence="3 4">
    <name type="scientific">Coleophoma cylindrospora</name>
    <dbReference type="NCBI Taxonomy" id="1849047"/>
    <lineage>
        <taxon>Eukaryota</taxon>
        <taxon>Fungi</taxon>
        <taxon>Dikarya</taxon>
        <taxon>Ascomycota</taxon>
        <taxon>Pezizomycotina</taxon>
        <taxon>Leotiomycetes</taxon>
        <taxon>Helotiales</taxon>
        <taxon>Dermateaceae</taxon>
        <taxon>Coleophoma</taxon>
    </lineage>
</organism>
<proteinExistence type="predicted"/>
<dbReference type="GO" id="GO:0008270">
    <property type="term" value="F:zinc ion binding"/>
    <property type="evidence" value="ECO:0007669"/>
    <property type="project" value="UniProtKB-KW"/>
</dbReference>
<dbReference type="PROSITE" id="PS50158">
    <property type="entry name" value="ZF_CCHC"/>
    <property type="match status" value="1"/>
</dbReference>
<keyword evidence="1" id="KW-0863">Zinc-finger</keyword>
<dbReference type="EMBL" id="PDLM01000004">
    <property type="protein sequence ID" value="RDW79427.1"/>
    <property type="molecule type" value="Genomic_DNA"/>
</dbReference>
<evidence type="ECO:0000313" key="4">
    <source>
        <dbReference type="Proteomes" id="UP000256645"/>
    </source>
</evidence>
<dbReference type="SUPFAM" id="SSF57756">
    <property type="entry name" value="Retrovirus zinc finger-like domains"/>
    <property type="match status" value="1"/>
</dbReference>
<accession>A0A3D8RZD6</accession>
<keyword evidence="1" id="KW-0479">Metal-binding</keyword>